<dbReference type="AlphaFoldDB" id="A5KCD2"/>
<accession>A5KCD2</accession>
<proteinExistence type="predicted"/>
<dbReference type="GeneID" id="5471970"/>
<comment type="caution">
    <text evidence="2">The sequence shown here is derived from an EMBL/GenBank/DDBJ whole genome shotgun (WGS) entry which is preliminary data.</text>
</comment>
<dbReference type="Proteomes" id="UP000008333">
    <property type="component" value="Unassembled WGS sequence"/>
</dbReference>
<feature type="region of interest" description="Disordered" evidence="1">
    <location>
        <begin position="103"/>
        <end position="127"/>
    </location>
</feature>
<sequence length="631" mass="69274">MHSAKTQGDAESGIVEKLMNMPGESVSYAIKKSVKNGFISKRMFNVYDGLVKRHCRGFTFSDVVLTLQAYALCKQRNFEVYSILSSRALRLLRGVEAVEEEAAREKREDDQCGERDGGSREGGEAYDPERHNNIYRYILASNQLNYSDFELMQLLVGEIKRHFHRYEMKRLCSLLHALTKLKINDAELLDGACHHIVGNFKEVRCNHVNHLISAYSPKTSGGNHEELLLRLVKFICENVKAMDSISVYNTLVQIGPILQRLSRRGGGEVGEEEAPRRGEVDENRNNDDEQEYCHLAKSTHGGGPPKGASGKNSSHSSHSSSLGAPVDRVVPLLFARVNSCIAFLSLKQLTKLMCAYRELNYFNYTFVYKRLLAFLLSKLRTQHKALPGEYIIILEFFTFLPYVDGNMKECVEIITGNIPKVLSYNYVHLCRLLHCCKRLSICDDAILSRVDHLVFRNRSSFERISTVDQINLFLQVYSQGSGEWDEMLSFLRALVEQKAAAEGGAVTSSDSSGTSASSCSSGTSASSCSSGTSASSGGGGPAQSVVITYKYSKAHKCFHEYGREVSVEGSSSVGGASTGEGGEDPDPLLPASQGDAGGVGSLAPSPGSASQTSKAICDYLYVNMANERGGV</sequence>
<gene>
    <name evidence="2" type="ORF">PVX_001805</name>
</gene>
<protein>
    <submittedName>
        <fullName evidence="2">Uncharacterized protein</fullName>
    </submittedName>
</protein>
<organism evidence="2 3">
    <name type="scientific">Plasmodium vivax (strain Salvador I)</name>
    <dbReference type="NCBI Taxonomy" id="126793"/>
    <lineage>
        <taxon>Eukaryota</taxon>
        <taxon>Sar</taxon>
        <taxon>Alveolata</taxon>
        <taxon>Apicomplexa</taxon>
        <taxon>Aconoidasida</taxon>
        <taxon>Haemosporida</taxon>
        <taxon>Plasmodiidae</taxon>
        <taxon>Plasmodium</taxon>
        <taxon>Plasmodium (Plasmodium)</taxon>
    </lineage>
</organism>
<keyword evidence="3" id="KW-1185">Reference proteome</keyword>
<feature type="region of interest" description="Disordered" evidence="1">
    <location>
        <begin position="265"/>
        <end position="323"/>
    </location>
</feature>
<feature type="region of interest" description="Disordered" evidence="1">
    <location>
        <begin position="568"/>
        <end position="611"/>
    </location>
</feature>
<evidence type="ECO:0000313" key="3">
    <source>
        <dbReference type="Proteomes" id="UP000008333"/>
    </source>
</evidence>
<reference evidence="2 3" key="1">
    <citation type="journal article" date="2008" name="Nature">
        <title>Comparative genomics of the neglected human malaria parasite Plasmodium vivax.</title>
        <authorList>
            <person name="Carlton J.M."/>
            <person name="Adams J.H."/>
            <person name="Silva J.C."/>
            <person name="Bidwell S.L."/>
            <person name="Lorenzi H."/>
            <person name="Caler E."/>
            <person name="Crabtree J."/>
            <person name="Angiuoli S.V."/>
            <person name="Merino E.F."/>
            <person name="Amedeo P."/>
            <person name="Cheng Q."/>
            <person name="Coulson R.M."/>
            <person name="Crabb B.S."/>
            <person name="Del Portillo H.A."/>
            <person name="Essien K."/>
            <person name="Feldblyum T.V."/>
            <person name="Fernandez-Becerra C."/>
            <person name="Gilson P.R."/>
            <person name="Gueye A.H."/>
            <person name="Guo X."/>
            <person name="Kang'a S."/>
            <person name="Kooij T.W."/>
            <person name="Korsinczky M."/>
            <person name="Meyer E.V."/>
            <person name="Nene V."/>
            <person name="Paulsen I."/>
            <person name="White O."/>
            <person name="Ralph S.A."/>
            <person name="Ren Q."/>
            <person name="Sargeant T.J."/>
            <person name="Salzberg S.L."/>
            <person name="Stoeckert C.J."/>
            <person name="Sullivan S.A."/>
            <person name="Yamamoto M.M."/>
            <person name="Hoffman S.L."/>
            <person name="Wortman J.R."/>
            <person name="Gardner M.J."/>
            <person name="Galinski M.R."/>
            <person name="Barnwell J.W."/>
            <person name="Fraser-Liggett C.M."/>
        </authorList>
    </citation>
    <scope>NUCLEOTIDE SEQUENCE [LARGE SCALE GENOMIC DNA]</scope>
    <source>
        <strain evidence="2 3">Salvador I</strain>
    </source>
</reference>
<name>A5KCD2_PLAVS</name>
<feature type="compositionally biased region" description="Basic and acidic residues" evidence="1">
    <location>
        <begin position="273"/>
        <end position="294"/>
    </location>
</feature>
<dbReference type="EMBL" id="AAKM01000021">
    <property type="protein sequence ID" value="EDL42996.1"/>
    <property type="molecule type" value="Genomic_DNA"/>
</dbReference>
<dbReference type="OMA" id="IKLLCAY"/>
<dbReference type="RefSeq" id="XP_001612723.1">
    <property type="nucleotide sequence ID" value="XM_001612673.1"/>
</dbReference>
<dbReference type="InParanoid" id="A5KCD2"/>
<evidence type="ECO:0000256" key="1">
    <source>
        <dbReference type="SAM" id="MobiDB-lite"/>
    </source>
</evidence>
<evidence type="ECO:0000313" key="2">
    <source>
        <dbReference type="EMBL" id="EDL42996.1"/>
    </source>
</evidence>
<dbReference type="KEGG" id="pvx:PVX_001805"/>